<dbReference type="BioCyc" id="OSPL709991:G1GRN-3558-MONOMER"/>
<dbReference type="EMBL" id="CP002544">
    <property type="protein sequence ID" value="ADY34435.1"/>
    <property type="molecule type" value="Genomic_DNA"/>
</dbReference>
<dbReference type="Proteomes" id="UP000006657">
    <property type="component" value="Chromosome"/>
</dbReference>
<dbReference type="GeneID" id="93502874"/>
<dbReference type="HOGENOM" id="CLU_2118564_0_0_10"/>
<evidence type="ECO:0000313" key="2">
    <source>
        <dbReference type="Proteomes" id="UP000006657"/>
    </source>
</evidence>
<accession>F9ZBA0</accession>
<evidence type="ECO:0000313" key="1">
    <source>
        <dbReference type="EMBL" id="ADY34435.1"/>
    </source>
</evidence>
<sequence>MEFTHEQISEIISEITNGEQGLQGLGKQGFESLMLSERSLHNCSHQDVSNGYRDRRVCHEAQTLSHHSTLDDHNNRRQINNEINLGLFFSIYSDFGFYTVRPVRLDRSAKAFLH</sequence>
<reference evidence="1 2" key="1">
    <citation type="journal article" date="2011" name="Stand. Genomic Sci.">
        <title>Complete genome sequence of Odoribacter splanchnicus type strain (1651/6).</title>
        <authorList>
            <consortium name="US DOE Joint Genome Institute (JGI-PGF)"/>
            <person name="Goker M."/>
            <person name="Gronow S."/>
            <person name="Zeytun A."/>
            <person name="Nolan M."/>
            <person name="Lucas S."/>
            <person name="Lapidus A."/>
            <person name="Hammon N."/>
            <person name="Deshpande S."/>
            <person name="Cheng J.F."/>
            <person name="Pitluck S."/>
            <person name="Liolios K."/>
            <person name="Pagani I."/>
            <person name="Ivanova N."/>
            <person name="Mavromatis K."/>
            <person name="Ovchinikova G."/>
            <person name="Pati A."/>
            <person name="Tapia R."/>
            <person name="Han C."/>
            <person name="Goodwin L."/>
            <person name="Chen A."/>
            <person name="Palaniappan K."/>
            <person name="Land M."/>
            <person name="Hauser L."/>
            <person name="Jeffries C.D."/>
            <person name="Brambilla E.M."/>
            <person name="Rohde M."/>
            <person name="Detter J.C."/>
            <person name="Woyke T."/>
            <person name="Bristow J."/>
            <person name="Markowitz V."/>
            <person name="Hugenholtz P."/>
            <person name="Eisen J.A."/>
            <person name="Kyrpides N.C."/>
            <person name="Klenk H.P."/>
        </authorList>
    </citation>
    <scope>NUCLEOTIDE SEQUENCE [LARGE SCALE GENOMIC DNA]</scope>
    <source>
        <strain evidence="2">ATCC 29572 / DSM 20712 / JCM 15291 / NCTC 10825 / 1651/6</strain>
    </source>
</reference>
<dbReference type="AlphaFoldDB" id="F9ZBA0"/>
<proteinExistence type="predicted"/>
<name>F9ZBA0_ODOSD</name>
<protein>
    <submittedName>
        <fullName evidence="1">Uncharacterized protein</fullName>
    </submittedName>
</protein>
<organism evidence="1 2">
    <name type="scientific">Odoribacter splanchnicus (strain ATCC 29572 / DSM 20712 / CIP 104287 / JCM 15291 / NCTC 10825 / 1651/6)</name>
    <name type="common">Bacteroides splanchnicus</name>
    <dbReference type="NCBI Taxonomy" id="709991"/>
    <lineage>
        <taxon>Bacteria</taxon>
        <taxon>Pseudomonadati</taxon>
        <taxon>Bacteroidota</taxon>
        <taxon>Bacteroidia</taxon>
        <taxon>Bacteroidales</taxon>
        <taxon>Odoribacteraceae</taxon>
        <taxon>Odoribacter</taxon>
    </lineage>
</organism>
<keyword evidence="2" id="KW-1185">Reference proteome</keyword>
<dbReference type="RefSeq" id="WP_013613622.1">
    <property type="nucleotide sequence ID" value="NC_015160.1"/>
</dbReference>
<dbReference type="PaxDb" id="709991-Odosp_3484"/>
<dbReference type="KEGG" id="osp:Odosp_3484"/>
<gene>
    <name evidence="1" type="ordered locus">Odosp_3484</name>
</gene>